<organism evidence="13 14">
    <name type="scientific">Candidatus Aquarickettsia rohweri</name>
    <dbReference type="NCBI Taxonomy" id="2602574"/>
    <lineage>
        <taxon>Bacteria</taxon>
        <taxon>Pseudomonadati</taxon>
        <taxon>Pseudomonadota</taxon>
        <taxon>Alphaproteobacteria</taxon>
        <taxon>Rickettsiales</taxon>
        <taxon>Candidatus Midichloriaceae</taxon>
        <taxon>Candidatus Aquarickettsia</taxon>
    </lineage>
</organism>
<dbReference type="SUPFAM" id="SSF54211">
    <property type="entry name" value="Ribosomal protein S5 domain 2-like"/>
    <property type="match status" value="2"/>
</dbReference>
<dbReference type="InterPro" id="IPR015870">
    <property type="entry name" value="UDP-acyl_N-AcGlcN_deAcase_N"/>
</dbReference>
<evidence type="ECO:0000256" key="1">
    <source>
        <dbReference type="ARBA" id="ARBA00001947"/>
    </source>
</evidence>
<reference evidence="14" key="1">
    <citation type="submission" date="2018-11" db="EMBL/GenBank/DDBJ databases">
        <title>Phylogenetic, genomic, and biogeographic characterization of a novel and ubiquitous marine invertebrate-associated Rickettsiales parasite, Candidatus Marinoinvertebrata rohwerii, gen. nov., sp. nov.</title>
        <authorList>
            <person name="Klinges J.G."/>
            <person name="Rosales S.M."/>
            <person name="Mcminds R."/>
            <person name="Shaver E.C."/>
            <person name="Shantz A."/>
            <person name="Peters E.C."/>
            <person name="Burkepile D.E."/>
            <person name="Silliman B.R."/>
            <person name="Vega Thurber R.L."/>
        </authorList>
    </citation>
    <scope>NUCLEOTIDE SEQUENCE [LARGE SCALE GENOMIC DNA]</scope>
    <source>
        <strain evidence="14">a_cerv_44</strain>
    </source>
</reference>
<dbReference type="Gene3D" id="3.30.1700.10">
    <property type="entry name" value="lpxc deacetylase, domain 2"/>
    <property type="match status" value="1"/>
</dbReference>
<comment type="similarity">
    <text evidence="12">Belongs to the LpxC family.</text>
</comment>
<name>A0A429XU82_9RICK</name>
<protein>
    <recommendedName>
        <fullName evidence="4 12">UDP-3-O-acyl-N-acetylglucosamine deacetylase</fullName>
        <shortName evidence="12">UDP-3-O-acyl-GlcNAc deacetylase</shortName>
        <ecNumber evidence="4 12">3.5.1.108</ecNumber>
    </recommendedName>
    <alternativeName>
        <fullName evidence="12">UDP-3-O-[R-3-hydroxymyristoyl]-N-acetylglucosamine deacetylase</fullName>
    </alternativeName>
</protein>
<comment type="cofactor">
    <cofactor evidence="1 12">
        <name>Zn(2+)</name>
        <dbReference type="ChEBI" id="CHEBI:29105"/>
    </cofactor>
</comment>
<keyword evidence="9 12" id="KW-0862">Zinc</keyword>
<dbReference type="InterPro" id="IPR020568">
    <property type="entry name" value="Ribosomal_Su5_D2-typ_SF"/>
</dbReference>
<dbReference type="EMBL" id="RXFM01000007">
    <property type="protein sequence ID" value="RST71311.1"/>
    <property type="molecule type" value="Genomic_DNA"/>
</dbReference>
<dbReference type="PANTHER" id="PTHR33694">
    <property type="entry name" value="UDP-3-O-ACYL-N-ACETYLGLUCOSAMINE DEACETYLASE 1, MITOCHONDRIAL-RELATED"/>
    <property type="match status" value="1"/>
</dbReference>
<dbReference type="AlphaFoldDB" id="A0A429XU82"/>
<dbReference type="HAMAP" id="MF_00388">
    <property type="entry name" value="LpxC"/>
    <property type="match status" value="1"/>
</dbReference>
<dbReference type="OrthoDB" id="9802746at2"/>
<evidence type="ECO:0000256" key="10">
    <source>
        <dbReference type="ARBA" id="ARBA00023098"/>
    </source>
</evidence>
<evidence type="ECO:0000256" key="12">
    <source>
        <dbReference type="HAMAP-Rule" id="MF_00388"/>
    </source>
</evidence>
<proteinExistence type="inferred from homology"/>
<evidence type="ECO:0000256" key="11">
    <source>
        <dbReference type="ARBA" id="ARBA00024535"/>
    </source>
</evidence>
<evidence type="ECO:0000313" key="14">
    <source>
        <dbReference type="Proteomes" id="UP000279470"/>
    </source>
</evidence>
<dbReference type="InterPro" id="IPR004463">
    <property type="entry name" value="UDP-acyl_GlcNac_deAcase"/>
</dbReference>
<gene>
    <name evidence="12" type="primary">lpxC</name>
    <name evidence="13" type="ORF">EIC27_00925</name>
</gene>
<dbReference type="UniPathway" id="UPA00359">
    <property type="reaction ID" value="UER00478"/>
</dbReference>
<dbReference type="GO" id="GO:0009245">
    <property type="term" value="P:lipid A biosynthetic process"/>
    <property type="evidence" value="ECO:0007669"/>
    <property type="project" value="UniProtKB-UniRule"/>
</dbReference>
<evidence type="ECO:0000256" key="4">
    <source>
        <dbReference type="ARBA" id="ARBA00012745"/>
    </source>
</evidence>
<feature type="binding site" evidence="12">
    <location>
        <position position="235"/>
    </location>
    <ligand>
        <name>Zn(2+)</name>
        <dbReference type="ChEBI" id="CHEBI:29105"/>
    </ligand>
</feature>
<comment type="pathway">
    <text evidence="3 12">Glycolipid biosynthesis; lipid IV(A) biosynthesis; lipid IV(A) from (3R)-3-hydroxytetradecanoyl-[acyl-carrier-protein] and UDP-N-acetyl-alpha-D-glucosamine: step 2/6.</text>
</comment>
<dbReference type="Proteomes" id="UP000279470">
    <property type="component" value="Unassembled WGS sequence"/>
</dbReference>
<evidence type="ECO:0000256" key="8">
    <source>
        <dbReference type="ARBA" id="ARBA00022801"/>
    </source>
</evidence>
<accession>A0A429XU82</accession>
<dbReference type="Pfam" id="PF03331">
    <property type="entry name" value="LpxC"/>
    <property type="match status" value="1"/>
</dbReference>
<feature type="binding site" evidence="12">
    <location>
        <position position="239"/>
    </location>
    <ligand>
        <name>Zn(2+)</name>
        <dbReference type="ChEBI" id="CHEBI:29105"/>
    </ligand>
</feature>
<keyword evidence="10 12" id="KW-0443">Lipid metabolism</keyword>
<dbReference type="GO" id="GO:0046872">
    <property type="term" value="F:metal ion binding"/>
    <property type="evidence" value="ECO:0007669"/>
    <property type="project" value="UniProtKB-KW"/>
</dbReference>
<feature type="active site" description="Proton donor" evidence="12">
    <location>
        <position position="262"/>
    </location>
</feature>
<comment type="catalytic activity">
    <reaction evidence="11 12">
        <text>a UDP-3-O-[(3R)-3-hydroxyacyl]-N-acetyl-alpha-D-glucosamine + H2O = a UDP-3-O-[(3R)-3-hydroxyacyl]-alpha-D-glucosamine + acetate</text>
        <dbReference type="Rhea" id="RHEA:67816"/>
        <dbReference type="ChEBI" id="CHEBI:15377"/>
        <dbReference type="ChEBI" id="CHEBI:30089"/>
        <dbReference type="ChEBI" id="CHEBI:137740"/>
        <dbReference type="ChEBI" id="CHEBI:173225"/>
        <dbReference type="EC" id="3.5.1.108"/>
    </reaction>
</comment>
<dbReference type="RefSeq" id="WP_126044288.1">
    <property type="nucleotide sequence ID" value="NZ_RXFM01000007.1"/>
</dbReference>
<keyword evidence="8 12" id="KW-0378">Hydrolase</keyword>
<evidence type="ECO:0000256" key="7">
    <source>
        <dbReference type="ARBA" id="ARBA00022723"/>
    </source>
</evidence>
<evidence type="ECO:0000256" key="9">
    <source>
        <dbReference type="ARBA" id="ARBA00022833"/>
    </source>
</evidence>
<evidence type="ECO:0000256" key="3">
    <source>
        <dbReference type="ARBA" id="ARBA00005002"/>
    </source>
</evidence>
<comment type="function">
    <text evidence="2 12">Catalyzes the hydrolysis of UDP-3-O-myristoyl-N-acetylglucosamine to form UDP-3-O-myristoylglucosamine and acetate, the committed step in lipid A biosynthesis.</text>
</comment>
<evidence type="ECO:0000256" key="6">
    <source>
        <dbReference type="ARBA" id="ARBA00022556"/>
    </source>
</evidence>
<feature type="binding site" evidence="12">
    <location>
        <position position="79"/>
    </location>
    <ligand>
        <name>Zn(2+)</name>
        <dbReference type="ChEBI" id="CHEBI:29105"/>
    </ligand>
</feature>
<keyword evidence="6 12" id="KW-0441">Lipid A biosynthesis</keyword>
<comment type="caution">
    <text evidence="13">The sequence shown here is derived from an EMBL/GenBank/DDBJ whole genome shotgun (WGS) entry which is preliminary data.</text>
</comment>
<dbReference type="Gene3D" id="3.30.230.20">
    <property type="entry name" value="lpxc deacetylase, domain 1"/>
    <property type="match status" value="1"/>
</dbReference>
<keyword evidence="5 12" id="KW-0444">Lipid biosynthesis</keyword>
<dbReference type="InterPro" id="IPR011334">
    <property type="entry name" value="UDP-acyl_GlcNac_deAcase_C"/>
</dbReference>
<evidence type="ECO:0000256" key="5">
    <source>
        <dbReference type="ARBA" id="ARBA00022516"/>
    </source>
</evidence>
<dbReference type="PANTHER" id="PTHR33694:SF1">
    <property type="entry name" value="UDP-3-O-ACYL-N-ACETYLGLUCOSAMINE DEACETYLASE 1, MITOCHONDRIAL-RELATED"/>
    <property type="match status" value="1"/>
</dbReference>
<dbReference type="GO" id="GO:0103117">
    <property type="term" value="F:UDP-3-O-acyl-N-acetylglucosamine deacetylase activity"/>
    <property type="evidence" value="ECO:0007669"/>
    <property type="project" value="UniProtKB-UniRule"/>
</dbReference>
<keyword evidence="14" id="KW-1185">Reference proteome</keyword>
<dbReference type="GO" id="GO:0016020">
    <property type="term" value="C:membrane"/>
    <property type="evidence" value="ECO:0007669"/>
    <property type="project" value="GOC"/>
</dbReference>
<dbReference type="NCBIfam" id="TIGR00325">
    <property type="entry name" value="lpxC"/>
    <property type="match status" value="1"/>
</dbReference>
<sequence>MSYQQTICSKQVISGIGLHSGEMINLSISPLKENSGIVFKRSDISENNIIDAKFFNVSNTKLCTEISNESGVKVATIEHIMAALWGMNIDNALIEVSGSEVPAMDGSSKEFINLIKSSGIQKQSKKRKYLKILNTISVDKDGKQIIIDTSDDFQIDFDIDFDHKSIGHQNYTLSDSSQFEKEIGNARTFGFYNEVEVLKKNGLAMGASLKNTIGLNENGIMNSDGLRCKDEFVKHKILDCIGDLFLSGYRIVGNIKANKAGHNLNNEVLKKIFSTPDSYKII</sequence>
<evidence type="ECO:0000256" key="2">
    <source>
        <dbReference type="ARBA" id="ARBA00002923"/>
    </source>
</evidence>
<dbReference type="EC" id="3.5.1.108" evidence="4 12"/>
<evidence type="ECO:0000313" key="13">
    <source>
        <dbReference type="EMBL" id="RST71311.1"/>
    </source>
</evidence>
<keyword evidence="7 12" id="KW-0479">Metal-binding</keyword>